<accession>A0A0A9GJ12</accession>
<protein>
    <submittedName>
        <fullName evidence="1">Uncharacterized protein</fullName>
    </submittedName>
</protein>
<dbReference type="PROSITE" id="PS51257">
    <property type="entry name" value="PROKAR_LIPOPROTEIN"/>
    <property type="match status" value="1"/>
</dbReference>
<evidence type="ECO:0000313" key="1">
    <source>
        <dbReference type="EMBL" id="JAE22531.1"/>
    </source>
</evidence>
<name>A0A0A9GJ12_ARUDO</name>
<dbReference type="AlphaFoldDB" id="A0A0A9GJ12"/>
<reference evidence="1" key="1">
    <citation type="submission" date="2014-09" db="EMBL/GenBank/DDBJ databases">
        <authorList>
            <person name="Magalhaes I.L.F."/>
            <person name="Oliveira U."/>
            <person name="Santos F.R."/>
            <person name="Vidigal T.H.D.A."/>
            <person name="Brescovit A.D."/>
            <person name="Santos A.J."/>
        </authorList>
    </citation>
    <scope>NUCLEOTIDE SEQUENCE</scope>
    <source>
        <tissue evidence="1">Shoot tissue taken approximately 20 cm above the soil surface</tissue>
    </source>
</reference>
<sequence>MPSRVDRQAFWKSLIISIHSAAVACFRGTLPPPLSRLPMKLSLSTSGDATSRSICVICPIFSASVIRPRRSATRASTGLLASLYSK</sequence>
<proteinExistence type="predicted"/>
<reference evidence="1" key="2">
    <citation type="journal article" date="2015" name="Data Brief">
        <title>Shoot transcriptome of the giant reed, Arundo donax.</title>
        <authorList>
            <person name="Barrero R.A."/>
            <person name="Guerrero F.D."/>
            <person name="Moolhuijzen P."/>
            <person name="Goolsby J.A."/>
            <person name="Tidwell J."/>
            <person name="Bellgard S.E."/>
            <person name="Bellgard M.I."/>
        </authorList>
    </citation>
    <scope>NUCLEOTIDE SEQUENCE</scope>
    <source>
        <tissue evidence="1">Shoot tissue taken approximately 20 cm above the soil surface</tissue>
    </source>
</reference>
<organism evidence="1">
    <name type="scientific">Arundo donax</name>
    <name type="common">Giant reed</name>
    <name type="synonym">Donax arundinaceus</name>
    <dbReference type="NCBI Taxonomy" id="35708"/>
    <lineage>
        <taxon>Eukaryota</taxon>
        <taxon>Viridiplantae</taxon>
        <taxon>Streptophyta</taxon>
        <taxon>Embryophyta</taxon>
        <taxon>Tracheophyta</taxon>
        <taxon>Spermatophyta</taxon>
        <taxon>Magnoliopsida</taxon>
        <taxon>Liliopsida</taxon>
        <taxon>Poales</taxon>
        <taxon>Poaceae</taxon>
        <taxon>PACMAD clade</taxon>
        <taxon>Arundinoideae</taxon>
        <taxon>Arundineae</taxon>
        <taxon>Arundo</taxon>
    </lineage>
</organism>
<dbReference type="EMBL" id="GBRH01175365">
    <property type="protein sequence ID" value="JAE22531.1"/>
    <property type="molecule type" value="Transcribed_RNA"/>
</dbReference>